<organism evidence="1">
    <name type="scientific">marine metagenome</name>
    <dbReference type="NCBI Taxonomy" id="408172"/>
    <lineage>
        <taxon>unclassified sequences</taxon>
        <taxon>metagenomes</taxon>
        <taxon>ecological metagenomes</taxon>
    </lineage>
</organism>
<accession>A0A381WFN8</accession>
<sequence length="121" mass="13421">VLQVELGLTLDDRVYRVTLTGGAAEQADPVTLSIEQGAYVEFITADGFIHEIIFDPDSLSSDQWSFLERTDQAASPPLIERESRYILVFEGAPFGRYPYRIEGNGNSGRGVIVLVEPDDEQ</sequence>
<evidence type="ECO:0000313" key="1">
    <source>
        <dbReference type="EMBL" id="SVA51294.1"/>
    </source>
</evidence>
<name>A0A381WFN8_9ZZZZ</name>
<reference evidence="1" key="1">
    <citation type="submission" date="2018-05" db="EMBL/GenBank/DDBJ databases">
        <authorList>
            <person name="Lanie J.A."/>
            <person name="Ng W.-L."/>
            <person name="Kazmierczak K.M."/>
            <person name="Andrzejewski T.M."/>
            <person name="Davidsen T.M."/>
            <person name="Wayne K.J."/>
            <person name="Tettelin H."/>
            <person name="Glass J.I."/>
            <person name="Rusch D."/>
            <person name="Podicherti R."/>
            <person name="Tsui H.-C.T."/>
            <person name="Winkler M.E."/>
        </authorList>
    </citation>
    <scope>NUCLEOTIDE SEQUENCE</scope>
</reference>
<feature type="non-terminal residue" evidence="1">
    <location>
        <position position="1"/>
    </location>
</feature>
<dbReference type="EMBL" id="UINC01011654">
    <property type="protein sequence ID" value="SVA51294.1"/>
    <property type="molecule type" value="Genomic_DNA"/>
</dbReference>
<evidence type="ECO:0008006" key="2">
    <source>
        <dbReference type="Google" id="ProtNLM"/>
    </source>
</evidence>
<gene>
    <name evidence="1" type="ORF">METZ01_LOCUS104148</name>
</gene>
<dbReference type="AlphaFoldDB" id="A0A381WFN8"/>
<protein>
    <recommendedName>
        <fullName evidence="2">Plastocyanin-like domain-containing protein</fullName>
    </recommendedName>
</protein>
<proteinExistence type="predicted"/>